<comment type="similarity">
    <text evidence="1 2">Belongs to the small heat shock protein (HSP20) family.</text>
</comment>
<dbReference type="Gene3D" id="2.60.40.790">
    <property type="match status" value="1"/>
</dbReference>
<dbReference type="EMBL" id="BSPW01000018">
    <property type="protein sequence ID" value="GLT16959.1"/>
    <property type="molecule type" value="Genomic_DNA"/>
</dbReference>
<dbReference type="SUPFAM" id="SSF49764">
    <property type="entry name" value="HSP20-like chaperones"/>
    <property type="match status" value="1"/>
</dbReference>
<protein>
    <submittedName>
        <fullName evidence="4">Heat-shock protein Hsp20</fullName>
    </submittedName>
</protein>
<sequence length="196" mass="22096">MNIEKLKPWNWFKQQDNTVQIPVNHDGDDLHSSQGYRSNALSRFDSLLERLLGEAWQSCAMPSMLHPIRPFSLFERPSLSSTTGVGSFAAKMNVSGSENEYEISLELPGMSEDNIQIERHADVLVVEGHSKEEKQISGHHSYQIERSISSFSRALSLPDDVDKEAISASMKNGLLRIQVPRRSQATKRTKRIDISS</sequence>
<keyword evidence="5" id="KW-1185">Reference proteome</keyword>
<reference evidence="5" key="1">
    <citation type="journal article" date="2019" name="Int. J. Syst. Evol. Microbiol.">
        <title>The Global Catalogue of Microorganisms (GCM) 10K type strain sequencing project: providing services to taxonomists for standard genome sequencing and annotation.</title>
        <authorList>
            <consortium name="The Broad Institute Genomics Platform"/>
            <consortium name="The Broad Institute Genome Sequencing Center for Infectious Disease"/>
            <person name="Wu L."/>
            <person name="Ma J."/>
        </authorList>
    </citation>
    <scope>NUCLEOTIDE SEQUENCE [LARGE SCALE GENOMIC DNA]</scope>
    <source>
        <strain evidence="5">NBRC 108723</strain>
    </source>
</reference>
<comment type="caution">
    <text evidence="4">The sequence shown here is derived from an EMBL/GenBank/DDBJ whole genome shotgun (WGS) entry which is preliminary data.</text>
</comment>
<proteinExistence type="inferred from homology"/>
<dbReference type="PANTHER" id="PTHR11527">
    <property type="entry name" value="HEAT-SHOCK PROTEIN 20 FAMILY MEMBER"/>
    <property type="match status" value="1"/>
</dbReference>
<accession>A0ABQ6EVE0</accession>
<dbReference type="Proteomes" id="UP001157138">
    <property type="component" value="Unassembled WGS sequence"/>
</dbReference>
<dbReference type="RefSeq" id="WP_284190886.1">
    <property type="nucleotide sequence ID" value="NZ_BSPW01000018.1"/>
</dbReference>
<evidence type="ECO:0000256" key="2">
    <source>
        <dbReference type="RuleBase" id="RU003616"/>
    </source>
</evidence>
<dbReference type="PROSITE" id="PS01031">
    <property type="entry name" value="SHSP"/>
    <property type="match status" value="1"/>
</dbReference>
<dbReference type="InterPro" id="IPR008978">
    <property type="entry name" value="HSP20-like_chaperone"/>
</dbReference>
<gene>
    <name evidence="4" type="ORF">GCM10007938_07360</name>
</gene>
<feature type="domain" description="SHSP" evidence="3">
    <location>
        <begin position="83"/>
        <end position="196"/>
    </location>
</feature>
<dbReference type="InterPro" id="IPR002068">
    <property type="entry name" value="A-crystallin/Hsp20_dom"/>
</dbReference>
<organism evidence="4 5">
    <name type="scientific">Vibrio zhanjiangensis</name>
    <dbReference type="NCBI Taxonomy" id="1046128"/>
    <lineage>
        <taxon>Bacteria</taxon>
        <taxon>Pseudomonadati</taxon>
        <taxon>Pseudomonadota</taxon>
        <taxon>Gammaproteobacteria</taxon>
        <taxon>Vibrionales</taxon>
        <taxon>Vibrionaceae</taxon>
        <taxon>Vibrio</taxon>
    </lineage>
</organism>
<evidence type="ECO:0000313" key="5">
    <source>
        <dbReference type="Proteomes" id="UP001157138"/>
    </source>
</evidence>
<evidence type="ECO:0000259" key="3">
    <source>
        <dbReference type="PROSITE" id="PS01031"/>
    </source>
</evidence>
<evidence type="ECO:0000313" key="4">
    <source>
        <dbReference type="EMBL" id="GLT16959.1"/>
    </source>
</evidence>
<dbReference type="InterPro" id="IPR031107">
    <property type="entry name" value="Small_HSP"/>
</dbReference>
<name>A0ABQ6EVE0_9VIBR</name>
<dbReference type="Pfam" id="PF00011">
    <property type="entry name" value="HSP20"/>
    <property type="match status" value="1"/>
</dbReference>
<evidence type="ECO:0000256" key="1">
    <source>
        <dbReference type="PROSITE-ProRule" id="PRU00285"/>
    </source>
</evidence>
<dbReference type="CDD" id="cd06464">
    <property type="entry name" value="ACD_sHsps-like"/>
    <property type="match status" value="1"/>
</dbReference>